<organism evidence="3 4">
    <name type="scientific">Actinoplanes subglobosus</name>
    <dbReference type="NCBI Taxonomy" id="1547892"/>
    <lineage>
        <taxon>Bacteria</taxon>
        <taxon>Bacillati</taxon>
        <taxon>Actinomycetota</taxon>
        <taxon>Actinomycetes</taxon>
        <taxon>Micromonosporales</taxon>
        <taxon>Micromonosporaceae</taxon>
        <taxon>Actinoplanes</taxon>
    </lineage>
</organism>
<reference evidence="4" key="1">
    <citation type="journal article" date="2019" name="Int. J. Syst. Evol. Microbiol.">
        <title>The Global Catalogue of Microorganisms (GCM) 10K type strain sequencing project: providing services to taxonomists for standard genome sequencing and annotation.</title>
        <authorList>
            <consortium name="The Broad Institute Genomics Platform"/>
            <consortium name="The Broad Institute Genome Sequencing Center for Infectious Disease"/>
            <person name="Wu L."/>
            <person name="Ma J."/>
        </authorList>
    </citation>
    <scope>NUCLEOTIDE SEQUENCE [LARGE SCALE GENOMIC DNA]</scope>
    <source>
        <strain evidence="4">TBRC 5832</strain>
    </source>
</reference>
<accession>A0ABV8IK72</accession>
<protein>
    <submittedName>
        <fullName evidence="3">Uncharacterized protein</fullName>
    </submittedName>
</protein>
<keyword evidence="4" id="KW-1185">Reference proteome</keyword>
<gene>
    <name evidence="3" type="ORF">ACFO0C_00220</name>
</gene>
<feature type="transmembrane region" description="Helical" evidence="2">
    <location>
        <begin position="12"/>
        <end position="35"/>
    </location>
</feature>
<dbReference type="Proteomes" id="UP001595867">
    <property type="component" value="Unassembled WGS sequence"/>
</dbReference>
<evidence type="ECO:0000313" key="4">
    <source>
        <dbReference type="Proteomes" id="UP001595867"/>
    </source>
</evidence>
<keyword evidence="2" id="KW-0472">Membrane</keyword>
<sequence length="67" mass="6626">MPLTDVARWGYPAVLINLGVVVLIAVLLGAALRLLGTRLPAGSPAPPEATAADVPGPGSADQGDGKP</sequence>
<keyword evidence="2" id="KW-0812">Transmembrane</keyword>
<proteinExistence type="predicted"/>
<name>A0ABV8IK72_9ACTN</name>
<feature type="region of interest" description="Disordered" evidence="1">
    <location>
        <begin position="42"/>
        <end position="67"/>
    </location>
</feature>
<comment type="caution">
    <text evidence="3">The sequence shown here is derived from an EMBL/GenBank/DDBJ whole genome shotgun (WGS) entry which is preliminary data.</text>
</comment>
<evidence type="ECO:0000256" key="1">
    <source>
        <dbReference type="SAM" id="MobiDB-lite"/>
    </source>
</evidence>
<dbReference type="RefSeq" id="WP_378064334.1">
    <property type="nucleotide sequence ID" value="NZ_JBHSBL010000001.1"/>
</dbReference>
<dbReference type="EMBL" id="JBHSBL010000001">
    <property type="protein sequence ID" value="MFC4063338.1"/>
    <property type="molecule type" value="Genomic_DNA"/>
</dbReference>
<evidence type="ECO:0000256" key="2">
    <source>
        <dbReference type="SAM" id="Phobius"/>
    </source>
</evidence>
<evidence type="ECO:0000313" key="3">
    <source>
        <dbReference type="EMBL" id="MFC4063338.1"/>
    </source>
</evidence>
<keyword evidence="2" id="KW-1133">Transmembrane helix</keyword>